<feature type="signal peptide" evidence="3">
    <location>
        <begin position="1"/>
        <end position="22"/>
    </location>
</feature>
<evidence type="ECO:0000259" key="4">
    <source>
        <dbReference type="SMART" id="SM00198"/>
    </source>
</evidence>
<keyword evidence="5" id="KW-1185">Reference proteome</keyword>
<feature type="domain" description="SCP" evidence="4">
    <location>
        <begin position="166"/>
        <end position="303"/>
    </location>
</feature>
<dbReference type="Gene3D" id="4.10.400.10">
    <property type="entry name" value="Low-density Lipoprotein Receptor"/>
    <property type="match status" value="2"/>
</dbReference>
<evidence type="ECO:0000256" key="1">
    <source>
        <dbReference type="ARBA" id="ARBA00023157"/>
    </source>
</evidence>
<keyword evidence="3" id="KW-0732">Signal</keyword>
<keyword evidence="1 2" id="KW-1015">Disulfide bond</keyword>
<dbReference type="GeneID" id="100366931"/>
<dbReference type="Gene3D" id="3.40.33.10">
    <property type="entry name" value="CAP"/>
    <property type="match status" value="1"/>
</dbReference>
<feature type="disulfide bond" evidence="2">
    <location>
        <begin position="64"/>
        <end position="79"/>
    </location>
</feature>
<dbReference type="InterPro" id="IPR001283">
    <property type="entry name" value="CRISP-related"/>
</dbReference>
<gene>
    <name evidence="6" type="primary">LOC100366931</name>
</gene>
<feature type="disulfide bond" evidence="2">
    <location>
        <begin position="128"/>
        <end position="143"/>
    </location>
</feature>
<reference evidence="6" key="1">
    <citation type="submission" date="2025-08" db="UniProtKB">
        <authorList>
            <consortium name="RefSeq"/>
        </authorList>
    </citation>
    <scope>IDENTIFICATION</scope>
    <source>
        <tissue evidence="6">Testes</tissue>
    </source>
</reference>
<dbReference type="InterPro" id="IPR023415">
    <property type="entry name" value="LDLR_class-A_CS"/>
</dbReference>
<name>A0ABM0GWH8_SACKO</name>
<dbReference type="SMART" id="SM00198">
    <property type="entry name" value="SCP"/>
    <property type="match status" value="1"/>
</dbReference>
<dbReference type="PROSITE" id="PS50068">
    <property type="entry name" value="LDLRA_2"/>
    <property type="match status" value="2"/>
</dbReference>
<protein>
    <submittedName>
        <fullName evidence="6">Secreted protein RBT4-like</fullName>
    </submittedName>
</protein>
<dbReference type="CDD" id="cd05382">
    <property type="entry name" value="CAP_GAPR1-like"/>
    <property type="match status" value="1"/>
</dbReference>
<organism evidence="5 6">
    <name type="scientific">Saccoglossus kowalevskii</name>
    <name type="common">Acorn worm</name>
    <dbReference type="NCBI Taxonomy" id="10224"/>
    <lineage>
        <taxon>Eukaryota</taxon>
        <taxon>Metazoa</taxon>
        <taxon>Hemichordata</taxon>
        <taxon>Enteropneusta</taxon>
        <taxon>Harrimaniidae</taxon>
        <taxon>Saccoglossus</taxon>
    </lineage>
</organism>
<dbReference type="InterPro" id="IPR002172">
    <property type="entry name" value="LDrepeatLR_classA_rpt"/>
</dbReference>
<feature type="chain" id="PRO_5045471872" evidence="3">
    <location>
        <begin position="23"/>
        <end position="313"/>
    </location>
</feature>
<dbReference type="PROSITE" id="PS01209">
    <property type="entry name" value="LDLRA_1"/>
    <property type="match status" value="1"/>
</dbReference>
<dbReference type="PANTHER" id="PTHR10334">
    <property type="entry name" value="CYSTEINE-RICH SECRETORY PROTEIN-RELATED"/>
    <property type="match status" value="1"/>
</dbReference>
<proteinExistence type="predicted"/>
<dbReference type="PRINTS" id="PR00837">
    <property type="entry name" value="V5TPXLIKE"/>
</dbReference>
<dbReference type="InterPro" id="IPR036055">
    <property type="entry name" value="LDL_receptor-like_sf"/>
</dbReference>
<comment type="caution">
    <text evidence="2">Lacks conserved residue(s) required for the propagation of feature annotation.</text>
</comment>
<evidence type="ECO:0000256" key="2">
    <source>
        <dbReference type="PROSITE-ProRule" id="PRU00124"/>
    </source>
</evidence>
<dbReference type="RefSeq" id="XP_002738879.1">
    <property type="nucleotide sequence ID" value="XM_002738833.1"/>
</dbReference>
<evidence type="ECO:0000256" key="3">
    <source>
        <dbReference type="SAM" id="SignalP"/>
    </source>
</evidence>
<dbReference type="Pfam" id="PF00188">
    <property type="entry name" value="CAP"/>
    <property type="match status" value="1"/>
</dbReference>
<dbReference type="InterPro" id="IPR034113">
    <property type="entry name" value="SCP_GAPR1-like"/>
</dbReference>
<sequence length="313" mass="33997">MSSSSKEICICVCLVYLCFVHASPPRIIKRGAASYNSWCDENYSGKYTHACADLSTCIKGSSVCDGKKNCDDGSDEQGCGGGGNKPSGGGGGGDGPKATYSDMCSWYPDSPYGCADGSGICMRESNLCDGFKQCDDNSDENGCGWGESDSNGCTKPVQVGNSGRKELMNQMLEAHNYFRCLHGVTAMTYDNKLADFASYVASDNAARNMIHHADNNDYGENIAMNQVEKESQLTGYGFVKMWYDEIGMYDFGNPRFDGSTGHFTQVVWKESKKLGCGLDQSGSGMFTSYWMVCEYDPRGNWMDNMGPNVPSPI</sequence>
<evidence type="ECO:0000313" key="5">
    <source>
        <dbReference type="Proteomes" id="UP000694865"/>
    </source>
</evidence>
<dbReference type="SMART" id="SM00192">
    <property type="entry name" value="LDLa"/>
    <property type="match status" value="2"/>
</dbReference>
<accession>A0ABM0GWH8</accession>
<dbReference type="Proteomes" id="UP000694865">
    <property type="component" value="Unplaced"/>
</dbReference>
<dbReference type="Pfam" id="PF00057">
    <property type="entry name" value="Ldl_recept_a"/>
    <property type="match status" value="1"/>
</dbReference>
<dbReference type="PROSITE" id="PS01009">
    <property type="entry name" value="CRISP_1"/>
    <property type="match status" value="1"/>
</dbReference>
<evidence type="ECO:0000313" key="6">
    <source>
        <dbReference type="RefSeq" id="XP_002738879.1"/>
    </source>
</evidence>
<dbReference type="CDD" id="cd00112">
    <property type="entry name" value="LDLa"/>
    <property type="match status" value="2"/>
</dbReference>
<dbReference type="InterPro" id="IPR035940">
    <property type="entry name" value="CAP_sf"/>
</dbReference>
<dbReference type="InterPro" id="IPR018244">
    <property type="entry name" value="Allrgn_V5/Tpx1_CS"/>
</dbReference>
<dbReference type="InterPro" id="IPR014044">
    <property type="entry name" value="CAP_dom"/>
</dbReference>
<dbReference type="SUPFAM" id="SSF57424">
    <property type="entry name" value="LDL receptor-like module"/>
    <property type="match status" value="2"/>
</dbReference>
<dbReference type="SUPFAM" id="SSF55797">
    <property type="entry name" value="PR-1-like"/>
    <property type="match status" value="1"/>
</dbReference>